<evidence type="ECO:0000256" key="1">
    <source>
        <dbReference type="SAM" id="MobiDB-lite"/>
    </source>
</evidence>
<organism evidence="2 3">
    <name type="scientific">Prorocentrum cordatum</name>
    <dbReference type="NCBI Taxonomy" id="2364126"/>
    <lineage>
        <taxon>Eukaryota</taxon>
        <taxon>Sar</taxon>
        <taxon>Alveolata</taxon>
        <taxon>Dinophyceae</taxon>
        <taxon>Prorocentrales</taxon>
        <taxon>Prorocentraceae</taxon>
        <taxon>Prorocentrum</taxon>
    </lineage>
</organism>
<dbReference type="Proteomes" id="UP001189429">
    <property type="component" value="Unassembled WGS sequence"/>
</dbReference>
<protein>
    <recommendedName>
        <fullName evidence="4">DNA-directed DNA polymerase</fullName>
    </recommendedName>
</protein>
<reference evidence="2" key="1">
    <citation type="submission" date="2023-10" db="EMBL/GenBank/DDBJ databases">
        <authorList>
            <person name="Chen Y."/>
            <person name="Shah S."/>
            <person name="Dougan E. K."/>
            <person name="Thang M."/>
            <person name="Chan C."/>
        </authorList>
    </citation>
    <scope>NUCLEOTIDE SEQUENCE [LARGE SCALE GENOMIC DNA]</scope>
</reference>
<feature type="region of interest" description="Disordered" evidence="1">
    <location>
        <begin position="24"/>
        <end position="44"/>
    </location>
</feature>
<comment type="caution">
    <text evidence="2">The sequence shown here is derived from an EMBL/GenBank/DDBJ whole genome shotgun (WGS) entry which is preliminary data.</text>
</comment>
<evidence type="ECO:0000313" key="2">
    <source>
        <dbReference type="EMBL" id="CAK0852561.1"/>
    </source>
</evidence>
<gene>
    <name evidence="2" type="ORF">PCOR1329_LOCUS44304</name>
</gene>
<feature type="non-terminal residue" evidence="2">
    <location>
        <position position="1"/>
    </location>
</feature>
<name>A0ABN9U1A9_9DINO</name>
<proteinExistence type="predicted"/>
<accession>A0ABN9U1A9</accession>
<keyword evidence="3" id="KW-1185">Reference proteome</keyword>
<sequence length="234" mass="26695">GHIHVHLPAWWMPGVLGAKEQQEGGFRREVRRRQPDADQAKKEQGLKEVKALKHGEKTMLGLMSRQTLRSAQQLRELQAVIYDVWLLAETCSIVLAMQEQTSNYVDHVKGKKDHDLGPPHVYSLGGALKTYADVKPGTPGFSMPEPLHKELNTAFAEYDKWPMEQKCDLVLHCRVEKVFQRGMKKVTVAFRDPQFRIMMNKAFECTEGAAKKVGKAPPTFLERELQEWLEGMES</sequence>
<evidence type="ECO:0008006" key="4">
    <source>
        <dbReference type="Google" id="ProtNLM"/>
    </source>
</evidence>
<dbReference type="EMBL" id="CAUYUJ010015322">
    <property type="protein sequence ID" value="CAK0852561.1"/>
    <property type="molecule type" value="Genomic_DNA"/>
</dbReference>
<evidence type="ECO:0000313" key="3">
    <source>
        <dbReference type="Proteomes" id="UP001189429"/>
    </source>
</evidence>